<feature type="domain" description="Histidine kinase" evidence="8">
    <location>
        <begin position="301"/>
        <end position="521"/>
    </location>
</feature>
<gene>
    <name evidence="9" type="ORF">GTW58_11120</name>
</gene>
<evidence type="ECO:0000256" key="1">
    <source>
        <dbReference type="ARBA" id="ARBA00000085"/>
    </source>
</evidence>
<name>A0A846TUG3_9MICC</name>
<dbReference type="Pfam" id="PF02518">
    <property type="entry name" value="HATPase_c"/>
    <property type="match status" value="1"/>
</dbReference>
<dbReference type="PANTHER" id="PTHR41523">
    <property type="entry name" value="TWO-COMPONENT SYSTEM SENSOR PROTEIN"/>
    <property type="match status" value="1"/>
</dbReference>
<proteinExistence type="predicted"/>
<dbReference type="GO" id="GO:0004673">
    <property type="term" value="F:protein histidine kinase activity"/>
    <property type="evidence" value="ECO:0007669"/>
    <property type="project" value="UniProtKB-EC"/>
</dbReference>
<dbReference type="SUPFAM" id="SSF55874">
    <property type="entry name" value="ATPase domain of HSP90 chaperone/DNA topoisomerase II/histidine kinase"/>
    <property type="match status" value="1"/>
</dbReference>
<dbReference type="RefSeq" id="WP_047689957.1">
    <property type="nucleotide sequence ID" value="NZ_JAAVUN010000026.1"/>
</dbReference>
<dbReference type="InterPro" id="IPR036890">
    <property type="entry name" value="HATPase_C_sf"/>
</dbReference>
<evidence type="ECO:0000259" key="8">
    <source>
        <dbReference type="PROSITE" id="PS50109"/>
    </source>
</evidence>
<dbReference type="Gene3D" id="3.30.565.10">
    <property type="entry name" value="Histidine kinase-like ATPase, C-terminal domain"/>
    <property type="match status" value="1"/>
</dbReference>
<dbReference type="PROSITE" id="PS50109">
    <property type="entry name" value="HIS_KIN"/>
    <property type="match status" value="1"/>
</dbReference>
<keyword evidence="6" id="KW-0418">Kinase</keyword>
<dbReference type="SMART" id="SM00387">
    <property type="entry name" value="HATPase_c"/>
    <property type="match status" value="1"/>
</dbReference>
<dbReference type="Pfam" id="PF12282">
    <property type="entry name" value="GAF_PdtaS"/>
    <property type="match status" value="1"/>
</dbReference>
<keyword evidence="7" id="KW-0067">ATP-binding</keyword>
<evidence type="ECO:0000313" key="9">
    <source>
        <dbReference type="EMBL" id="NKE10469.1"/>
    </source>
</evidence>
<dbReference type="Proteomes" id="UP000521379">
    <property type="component" value="Unassembled WGS sequence"/>
</dbReference>
<evidence type="ECO:0000313" key="10">
    <source>
        <dbReference type="Proteomes" id="UP000521379"/>
    </source>
</evidence>
<dbReference type="InterPro" id="IPR003594">
    <property type="entry name" value="HATPase_dom"/>
</dbReference>
<dbReference type="InterPro" id="IPR022066">
    <property type="entry name" value="PdtaS_GAF"/>
</dbReference>
<evidence type="ECO:0000256" key="3">
    <source>
        <dbReference type="ARBA" id="ARBA00022553"/>
    </source>
</evidence>
<dbReference type="EC" id="2.7.13.3" evidence="2"/>
<dbReference type="Gene3D" id="3.30.450.20">
    <property type="entry name" value="PAS domain"/>
    <property type="match status" value="1"/>
</dbReference>
<dbReference type="Pfam" id="PF07568">
    <property type="entry name" value="HisKA_2"/>
    <property type="match status" value="1"/>
</dbReference>
<sequence>MLLPLTALQEHPEVSEQAREHLHLLLGEWQILADLGMGDVLLTVPERYTAGGAEPRRPAVGAPMVVMAHTRPGTAQTFYADDLLEREVEESLGDFLREAWGNHSLSVYRDRVAQTQVFAVPVTWQGITLAVLSLHAELGEDRLSSMDLTYRDCAMDLMKMAQACDWPASGVPTAPGRGAPRVGDGVMCLSADDSVRFMSPNAVSALNRVSSVSKVMGKTLTDGLASALPVGQQVDEGLMGVLRGRMADYAELRRGRTAITFRSIPVKVDGERTGAIVLCRDVSELRRRERELSSKDATIRETHHRVKNSLQTVAALLRMQGRRSDSEDERRGLVQAMGRVETVAMVHDALSEMPEGAVDFDTYFARQLRAIVDLAATGSRVNAAMEGKFGEIPGHMVTPLALVLNEVLTNAVEHGLAGHGGNITVTARRHMVEPTPATDGSAAGPAEELVVVVADDGAGLPKDFPVGRWAADERMDPELKPRGLGSRIVRNLVLGELDGSITWARGEKSGTVVETTVPLYEDPV</sequence>
<evidence type="ECO:0000256" key="5">
    <source>
        <dbReference type="ARBA" id="ARBA00022741"/>
    </source>
</evidence>
<comment type="caution">
    <text evidence="9">The sequence shown here is derived from an EMBL/GenBank/DDBJ whole genome shotgun (WGS) entry which is preliminary data.</text>
</comment>
<organism evidence="9 10">
    <name type="scientific">Kocuria subflava</name>
    <dbReference type="NCBI Taxonomy" id="1736139"/>
    <lineage>
        <taxon>Bacteria</taxon>
        <taxon>Bacillati</taxon>
        <taxon>Actinomycetota</taxon>
        <taxon>Actinomycetes</taxon>
        <taxon>Micrococcales</taxon>
        <taxon>Micrococcaceae</taxon>
        <taxon>Kocuria</taxon>
    </lineage>
</organism>
<evidence type="ECO:0000256" key="4">
    <source>
        <dbReference type="ARBA" id="ARBA00022679"/>
    </source>
</evidence>
<dbReference type="AlphaFoldDB" id="A0A846TUG3"/>
<dbReference type="Gene3D" id="3.30.450.280">
    <property type="entry name" value="GAF domain"/>
    <property type="match status" value="1"/>
</dbReference>
<keyword evidence="3" id="KW-0597">Phosphoprotein</keyword>
<keyword evidence="5" id="KW-0547">Nucleotide-binding</keyword>
<dbReference type="InterPro" id="IPR038424">
    <property type="entry name" value="H_kinase_PdtaS_GAF_sf"/>
</dbReference>
<reference evidence="9 10" key="1">
    <citation type="submission" date="2020-02" db="EMBL/GenBank/DDBJ databases">
        <authorList>
            <person name="Sun Q."/>
        </authorList>
    </citation>
    <scope>NUCLEOTIDE SEQUENCE [LARGE SCALE GENOMIC DNA]</scope>
    <source>
        <strain evidence="9 10">YIM 13062</strain>
    </source>
</reference>
<evidence type="ECO:0000256" key="2">
    <source>
        <dbReference type="ARBA" id="ARBA00012438"/>
    </source>
</evidence>
<dbReference type="GO" id="GO:0005524">
    <property type="term" value="F:ATP binding"/>
    <property type="evidence" value="ECO:0007669"/>
    <property type="project" value="UniProtKB-KW"/>
</dbReference>
<keyword evidence="4" id="KW-0808">Transferase</keyword>
<accession>A0A846TUG3</accession>
<dbReference type="InterPro" id="IPR011495">
    <property type="entry name" value="Sig_transdc_His_kin_sub2_dim/P"/>
</dbReference>
<protein>
    <recommendedName>
        <fullName evidence="2">histidine kinase</fullName>
        <ecNumber evidence="2">2.7.13.3</ecNumber>
    </recommendedName>
</protein>
<keyword evidence="10" id="KW-1185">Reference proteome</keyword>
<evidence type="ECO:0000256" key="6">
    <source>
        <dbReference type="ARBA" id="ARBA00022777"/>
    </source>
</evidence>
<comment type="catalytic activity">
    <reaction evidence="1">
        <text>ATP + protein L-histidine = ADP + protein N-phospho-L-histidine.</text>
        <dbReference type="EC" id="2.7.13.3"/>
    </reaction>
</comment>
<dbReference type="PANTHER" id="PTHR41523:SF8">
    <property type="entry name" value="ETHYLENE RESPONSE SENSOR PROTEIN"/>
    <property type="match status" value="1"/>
</dbReference>
<evidence type="ECO:0000256" key="7">
    <source>
        <dbReference type="ARBA" id="ARBA00022840"/>
    </source>
</evidence>
<dbReference type="EMBL" id="JAAVUN010000026">
    <property type="protein sequence ID" value="NKE10469.1"/>
    <property type="molecule type" value="Genomic_DNA"/>
</dbReference>
<dbReference type="InterPro" id="IPR005467">
    <property type="entry name" value="His_kinase_dom"/>
</dbReference>